<keyword evidence="3" id="KW-1185">Reference proteome</keyword>
<sequence length="334" mass="35331">MKPVVALSAFLAIATATPFLKPRSLDISAYKAVSTAPQTLPFAAATSSAAIVNRRNKRSTCPSTCAVLSAGNGPSVNNPDTASAFEADKNLANAALKAATPADYVLVDGFQNVDSAAQSATYLTYVSDSVTSYDPAICANACNAIQGCIAFNIFFERDPTLVPDTEDCPNPPSQTLIKCSLFGGLLDASLATNSGQWQADFQVVIAGSNAYNAVAPPSIPDIEEYKALDLLPLMPLQILQHIWELKPSLRLSPMTQLCAPLLAVQRVTLVALSSCPISCTRITKTECLLAHISPFLTDPTEQLKPGNMMIKETTTQSVTALASPSMITKSSRLS</sequence>
<dbReference type="PANTHER" id="PTHR36578">
    <property type="entry name" value="CHROMOSOME 15, WHOLE GENOME SHOTGUN SEQUENCE"/>
    <property type="match status" value="1"/>
</dbReference>
<name>A0A395J868_9HELO</name>
<evidence type="ECO:0000256" key="1">
    <source>
        <dbReference type="SAM" id="SignalP"/>
    </source>
</evidence>
<dbReference type="Proteomes" id="UP000249056">
    <property type="component" value="Unassembled WGS sequence"/>
</dbReference>
<dbReference type="AlphaFoldDB" id="A0A395J868"/>
<dbReference type="PANTHER" id="PTHR36578:SF1">
    <property type="entry name" value="APPLE DOMAIN-CONTAINING PROTEIN"/>
    <property type="match status" value="1"/>
</dbReference>
<feature type="signal peptide" evidence="1">
    <location>
        <begin position="1"/>
        <end position="16"/>
    </location>
</feature>
<feature type="chain" id="PRO_5017249205" description="Apple domain-containing protein" evidence="1">
    <location>
        <begin position="17"/>
        <end position="334"/>
    </location>
</feature>
<keyword evidence="1" id="KW-0732">Signal</keyword>
<protein>
    <recommendedName>
        <fullName evidence="4">Apple domain-containing protein</fullName>
    </recommendedName>
</protein>
<comment type="caution">
    <text evidence="2">The sequence shown here is derived from an EMBL/GenBank/DDBJ whole genome shotgun (WGS) entry which is preliminary data.</text>
</comment>
<evidence type="ECO:0000313" key="3">
    <source>
        <dbReference type="Proteomes" id="UP000249056"/>
    </source>
</evidence>
<accession>A0A395J868</accession>
<proteinExistence type="predicted"/>
<dbReference type="OrthoDB" id="271448at2759"/>
<evidence type="ECO:0008006" key="4">
    <source>
        <dbReference type="Google" id="ProtNLM"/>
    </source>
</evidence>
<gene>
    <name evidence="2" type="ORF">DID88_008569</name>
</gene>
<reference evidence="2 3" key="1">
    <citation type="submission" date="2018-06" db="EMBL/GenBank/DDBJ databases">
        <title>Genome Sequence of the Brown Rot Fungal Pathogen Monilinia fructigena.</title>
        <authorList>
            <person name="Landi L."/>
            <person name="De Miccolis Angelini R.M."/>
            <person name="Pollastro S."/>
            <person name="Abate D."/>
            <person name="Faretra F."/>
            <person name="Romanazzi G."/>
        </authorList>
    </citation>
    <scope>NUCLEOTIDE SEQUENCE [LARGE SCALE GENOMIC DNA]</scope>
    <source>
        <strain evidence="2 3">Mfrg269</strain>
    </source>
</reference>
<evidence type="ECO:0000313" key="2">
    <source>
        <dbReference type="EMBL" id="RAL67843.1"/>
    </source>
</evidence>
<organism evidence="2 3">
    <name type="scientific">Monilinia fructigena</name>
    <dbReference type="NCBI Taxonomy" id="38457"/>
    <lineage>
        <taxon>Eukaryota</taxon>
        <taxon>Fungi</taxon>
        <taxon>Dikarya</taxon>
        <taxon>Ascomycota</taxon>
        <taxon>Pezizomycotina</taxon>
        <taxon>Leotiomycetes</taxon>
        <taxon>Helotiales</taxon>
        <taxon>Sclerotiniaceae</taxon>
        <taxon>Monilinia</taxon>
    </lineage>
</organism>
<dbReference type="EMBL" id="QKRW01000002">
    <property type="protein sequence ID" value="RAL67843.1"/>
    <property type="molecule type" value="Genomic_DNA"/>
</dbReference>